<proteinExistence type="predicted"/>
<dbReference type="AlphaFoldDB" id="A0A444G8J8"/>
<name>A0A444G8J8_ENSVE</name>
<dbReference type="Proteomes" id="UP000287651">
    <property type="component" value="Unassembled WGS sequence"/>
</dbReference>
<comment type="caution">
    <text evidence="1">The sequence shown here is derived from an EMBL/GenBank/DDBJ whole genome shotgun (WGS) entry which is preliminary data.</text>
</comment>
<gene>
    <name evidence="1" type="ORF">B296_00051180</name>
</gene>
<accession>A0A444G8J8</accession>
<sequence>MMSTFVSKSSSATTVGFSIFIIGFLTQLVTVFGFPYDSNFTKLYRVIWSLFPPNLLAKALDLLGNETATSEDEGISWRRRGECTTYEPDCTITIV</sequence>
<protein>
    <submittedName>
        <fullName evidence="1">Uncharacterized protein</fullName>
    </submittedName>
</protein>
<organism evidence="1 2">
    <name type="scientific">Ensete ventricosum</name>
    <name type="common">Abyssinian banana</name>
    <name type="synonym">Musa ensete</name>
    <dbReference type="NCBI Taxonomy" id="4639"/>
    <lineage>
        <taxon>Eukaryota</taxon>
        <taxon>Viridiplantae</taxon>
        <taxon>Streptophyta</taxon>
        <taxon>Embryophyta</taxon>
        <taxon>Tracheophyta</taxon>
        <taxon>Spermatophyta</taxon>
        <taxon>Magnoliopsida</taxon>
        <taxon>Liliopsida</taxon>
        <taxon>Zingiberales</taxon>
        <taxon>Musaceae</taxon>
        <taxon>Ensete</taxon>
    </lineage>
</organism>
<reference evidence="2" key="1">
    <citation type="journal article" date="2014" name="Agronomy (Basel)">
        <title>A Draft Genome Sequence for Ensete ventricosum, the Drought-Tolerant Tree Against Hunger.</title>
        <authorList>
            <person name="Harrison J."/>
            <person name="Moore K.A."/>
            <person name="Paszkiewicz K."/>
            <person name="Jones T."/>
            <person name="Grant M."/>
            <person name="Ambacheew D."/>
            <person name="Muzemil S."/>
            <person name="Studholme D.J."/>
        </authorList>
    </citation>
    <scope>NUCLEOTIDE SEQUENCE [LARGE SCALE GENOMIC DNA]</scope>
</reference>
<dbReference type="EMBL" id="AMZH03013247">
    <property type="protein sequence ID" value="RRT49600.1"/>
    <property type="molecule type" value="Genomic_DNA"/>
</dbReference>
<evidence type="ECO:0000313" key="1">
    <source>
        <dbReference type="EMBL" id="RRT49600.1"/>
    </source>
</evidence>
<evidence type="ECO:0000313" key="2">
    <source>
        <dbReference type="Proteomes" id="UP000287651"/>
    </source>
</evidence>